<dbReference type="GeneID" id="5546682"/>
<dbReference type="RefSeq" id="XP_001646254.1">
    <property type="nucleotide sequence ID" value="XM_001646204.1"/>
</dbReference>
<evidence type="ECO:0000256" key="6">
    <source>
        <dbReference type="ARBA" id="ARBA00037226"/>
    </source>
</evidence>
<keyword evidence="5" id="KW-0687">Ribonucleoprotein</keyword>
<evidence type="ECO:0000256" key="3">
    <source>
        <dbReference type="ARBA" id="ARBA00022980"/>
    </source>
</evidence>
<dbReference type="OrthoDB" id="9972728at2759"/>
<evidence type="ECO:0000256" key="5">
    <source>
        <dbReference type="ARBA" id="ARBA00023274"/>
    </source>
</evidence>
<dbReference type="PANTHER" id="PTHR11205">
    <property type="entry name" value="RIBOSOMAL PROTEIN S7"/>
    <property type="match status" value="1"/>
</dbReference>
<dbReference type="SUPFAM" id="SSF47973">
    <property type="entry name" value="Ribosomal protein S7"/>
    <property type="match status" value="1"/>
</dbReference>
<dbReference type="InterPro" id="IPR047988">
    <property type="entry name" value="Ribosomal_uS7m_fungi"/>
</dbReference>
<evidence type="ECO:0000256" key="1">
    <source>
        <dbReference type="ARBA" id="ARBA00004173"/>
    </source>
</evidence>
<dbReference type="OMA" id="HVTNMIM"/>
<sequence length="269" mass="30203">MMMYSRFLKCVSRPVANGLTVQCKTVSFRPNVLLQQMANVRMMSSGAGAGSKSSGGKIMEDEEVDTWLAAIEELKEEFSKTGFKPETSLAPPGQAKLDIPEEVISSSKQFIPSERQLDESESLKGFELPQRKDPILEHVTNMIMRHGKKPAAERTLSRALYIVFLQLRKDPIEILKKALDDLGPLMIVKTFNTGVAKKAVIPVPLNQRQRTRLAWKWIIEGANKRSSSELSVRLAEELISVHRGSSSSFNKRDQLHKTAIAHRSYIKLN</sequence>
<dbReference type="GO" id="GO:0003735">
    <property type="term" value="F:structural constituent of ribosome"/>
    <property type="evidence" value="ECO:0007669"/>
    <property type="project" value="EnsemblFungi"/>
</dbReference>
<dbReference type="InterPro" id="IPR023798">
    <property type="entry name" value="Ribosomal_uS7_dom"/>
</dbReference>
<dbReference type="Pfam" id="PF00177">
    <property type="entry name" value="Ribosomal_S7"/>
    <property type="match status" value="1"/>
</dbReference>
<evidence type="ECO:0000313" key="9">
    <source>
        <dbReference type="EMBL" id="EDO18396.1"/>
    </source>
</evidence>
<evidence type="ECO:0000256" key="2">
    <source>
        <dbReference type="ARBA" id="ARBA00007151"/>
    </source>
</evidence>
<dbReference type="FunFam" id="1.10.455.10:FF:000006">
    <property type="entry name" value="37S ribosomal protein S7, mitochondrial"/>
    <property type="match status" value="1"/>
</dbReference>
<dbReference type="InterPro" id="IPR000235">
    <property type="entry name" value="Ribosomal_uS7"/>
</dbReference>
<organism evidence="10">
    <name type="scientific">Vanderwaltozyma polyspora (strain ATCC 22028 / DSM 70294 / BCRC 21397 / CBS 2163 / NBRC 10782 / NRRL Y-8283 / UCD 57-17)</name>
    <name type="common">Kluyveromyces polysporus</name>
    <dbReference type="NCBI Taxonomy" id="436907"/>
    <lineage>
        <taxon>Eukaryota</taxon>
        <taxon>Fungi</taxon>
        <taxon>Dikarya</taxon>
        <taxon>Ascomycota</taxon>
        <taxon>Saccharomycotina</taxon>
        <taxon>Saccharomycetes</taxon>
        <taxon>Saccharomycetales</taxon>
        <taxon>Saccharomycetaceae</taxon>
        <taxon>Vanderwaltozyma</taxon>
    </lineage>
</organism>
<dbReference type="GO" id="GO:0006412">
    <property type="term" value="P:translation"/>
    <property type="evidence" value="ECO:0007669"/>
    <property type="project" value="InterPro"/>
</dbReference>
<dbReference type="HOGENOM" id="CLU_049057_2_1_1"/>
<protein>
    <recommendedName>
        <fullName evidence="7">Small ribosomal subunit protein uS7m</fullName>
    </recommendedName>
</protein>
<dbReference type="GO" id="GO:0005763">
    <property type="term" value="C:mitochondrial small ribosomal subunit"/>
    <property type="evidence" value="ECO:0007669"/>
    <property type="project" value="EnsemblFungi"/>
</dbReference>
<dbReference type="KEGG" id="vpo:Kpol_1013p71"/>
<feature type="domain" description="Small ribosomal subunit protein uS7" evidence="8">
    <location>
        <begin position="129"/>
        <end position="263"/>
    </location>
</feature>
<name>A7THB5_VANPO</name>
<evidence type="ECO:0000256" key="7">
    <source>
        <dbReference type="ARBA" id="ARBA00039306"/>
    </source>
</evidence>
<dbReference type="AlphaFoldDB" id="A7THB5"/>
<keyword evidence="10" id="KW-1185">Reference proteome</keyword>
<dbReference type="InterPro" id="IPR036823">
    <property type="entry name" value="Ribosomal_uS7_dom_sf"/>
</dbReference>
<keyword evidence="4" id="KW-0496">Mitochondrion</keyword>
<dbReference type="Proteomes" id="UP000000267">
    <property type="component" value="Unassembled WGS sequence"/>
</dbReference>
<reference evidence="9 10" key="1">
    <citation type="journal article" date="2007" name="Proc. Natl. Acad. Sci. U.S.A.">
        <title>Independent sorting-out of thousands of duplicated gene pairs in two yeast species descended from a whole-genome duplication.</title>
        <authorList>
            <person name="Scannell D.R."/>
            <person name="Frank A.C."/>
            <person name="Conant G.C."/>
            <person name="Byrne K.P."/>
            <person name="Woolfit M."/>
            <person name="Wolfe K.H."/>
        </authorList>
    </citation>
    <scope>NUCLEOTIDE SEQUENCE [LARGE SCALE GENOMIC DNA]</scope>
    <source>
        <strain evidence="10">ATCC 22028 / DSM 70294 / BCRC 21397 / CBS 2163 / NBRC 10782 / NRRL Y-8283 / UCD 57-17</strain>
    </source>
</reference>
<accession>A7THB5</accession>
<evidence type="ECO:0000256" key="4">
    <source>
        <dbReference type="ARBA" id="ARBA00023128"/>
    </source>
</evidence>
<comment type="subcellular location">
    <subcellularLocation>
        <location evidence="1">Mitochondrion</location>
    </subcellularLocation>
</comment>
<dbReference type="eggNOG" id="KOG3291">
    <property type="taxonomic scope" value="Eukaryota"/>
</dbReference>
<dbReference type="FunCoup" id="A7THB5">
    <property type="interactions" value="314"/>
</dbReference>
<dbReference type="PhylomeDB" id="A7THB5"/>
<dbReference type="InParanoid" id="A7THB5"/>
<comment type="function">
    <text evidence="6">Component of the mitochondrial ribosome (mitoribosome), a dedicated translation machinery responsible for the synthesis of mitochondrial genome-encoded proteins, including at least some of the essential transmembrane subunits of the mitochondrial respiratory chain. The mitoribosomes are attached to the mitochondrial inner membrane and translation products are cotranslationally integrated into the membrane.</text>
</comment>
<evidence type="ECO:0000259" key="8">
    <source>
        <dbReference type="Pfam" id="PF00177"/>
    </source>
</evidence>
<comment type="similarity">
    <text evidence="2">Belongs to the universal ribosomal protein uS7 family.</text>
</comment>
<dbReference type="Gene3D" id="1.10.455.10">
    <property type="entry name" value="Ribosomal protein S7 domain"/>
    <property type="match status" value="1"/>
</dbReference>
<dbReference type="EMBL" id="DS480390">
    <property type="protein sequence ID" value="EDO18396.1"/>
    <property type="molecule type" value="Genomic_DNA"/>
</dbReference>
<dbReference type="CDD" id="cd14868">
    <property type="entry name" value="uS7_Mitochondria_Fungi"/>
    <property type="match status" value="1"/>
</dbReference>
<gene>
    <name evidence="9" type="ORF">Kpol_1013p71</name>
</gene>
<dbReference type="STRING" id="436907.A7THB5"/>
<proteinExistence type="inferred from homology"/>
<keyword evidence="3" id="KW-0689">Ribosomal protein</keyword>
<evidence type="ECO:0000313" key="10">
    <source>
        <dbReference type="Proteomes" id="UP000000267"/>
    </source>
</evidence>